<evidence type="ECO:0000256" key="4">
    <source>
        <dbReference type="ARBA" id="ARBA00023136"/>
    </source>
</evidence>
<evidence type="ECO:0000256" key="3">
    <source>
        <dbReference type="ARBA" id="ARBA00023128"/>
    </source>
</evidence>
<reference evidence="6 7" key="1">
    <citation type="journal article" date="2008" name="PLoS Genet.">
        <title>Genomic islands in the pathogenic filamentous fungus Aspergillus fumigatus.</title>
        <authorList>
            <person name="Fedorova N.D."/>
            <person name="Khaldi N."/>
            <person name="Joardar V.S."/>
            <person name="Maiti R."/>
            <person name="Amedeo P."/>
            <person name="Anderson M.J."/>
            <person name="Crabtree J."/>
            <person name="Silva J.C."/>
            <person name="Badger J.H."/>
            <person name="Albarraq A."/>
            <person name="Angiuoli S."/>
            <person name="Bussey H."/>
            <person name="Bowyer P."/>
            <person name="Cotty P.J."/>
            <person name="Dyer P.S."/>
            <person name="Egan A."/>
            <person name="Galens K."/>
            <person name="Fraser-Liggett C.M."/>
            <person name="Haas B.J."/>
            <person name="Inman J.M."/>
            <person name="Kent R."/>
            <person name="Lemieux S."/>
            <person name="Malavazi I."/>
            <person name="Orvis J."/>
            <person name="Roemer T."/>
            <person name="Ronning C.M."/>
            <person name="Sundaram J.P."/>
            <person name="Sutton G."/>
            <person name="Turner G."/>
            <person name="Venter J.C."/>
            <person name="White O.R."/>
            <person name="Whitty B.R."/>
            <person name="Youngman P."/>
            <person name="Wolfe K.H."/>
            <person name="Goldman G.H."/>
            <person name="Wortman J.R."/>
            <person name="Jiang B."/>
            <person name="Denning D.W."/>
            <person name="Nierman W.C."/>
        </authorList>
    </citation>
    <scope>NUCLEOTIDE SEQUENCE [LARGE SCALE GENOMIC DNA]</scope>
    <source>
        <strain evidence="7">CBS 144.89 / FGSC A1163 / CEA10</strain>
    </source>
</reference>
<evidence type="ECO:0000256" key="5">
    <source>
        <dbReference type="SAM" id="Phobius"/>
    </source>
</evidence>
<dbReference type="Pfam" id="PF02238">
    <property type="entry name" value="COX7a"/>
    <property type="match status" value="1"/>
</dbReference>
<evidence type="ECO:0000313" key="7">
    <source>
        <dbReference type="Proteomes" id="UP000001699"/>
    </source>
</evidence>
<keyword evidence="4 5" id="KW-0472">Membrane</keyword>
<dbReference type="EMBL" id="DS499598">
    <property type="protein sequence ID" value="EDP50360.1"/>
    <property type="molecule type" value="Genomic_DNA"/>
</dbReference>
<organism evidence="6 7">
    <name type="scientific">Aspergillus fumigatus (strain CBS 144.89 / FGSC A1163 / CEA10)</name>
    <name type="common">Neosartorya fumigata</name>
    <dbReference type="NCBI Taxonomy" id="451804"/>
    <lineage>
        <taxon>Eukaryota</taxon>
        <taxon>Fungi</taxon>
        <taxon>Dikarya</taxon>
        <taxon>Ascomycota</taxon>
        <taxon>Pezizomycotina</taxon>
        <taxon>Eurotiomycetes</taxon>
        <taxon>Eurotiomycetidae</taxon>
        <taxon>Eurotiales</taxon>
        <taxon>Aspergillaceae</taxon>
        <taxon>Aspergillus</taxon>
        <taxon>Aspergillus subgen. Fumigati</taxon>
    </lineage>
</organism>
<evidence type="ECO:0000256" key="1">
    <source>
        <dbReference type="ARBA" id="ARBA00004273"/>
    </source>
</evidence>
<keyword evidence="3" id="KW-0496">Mitochondrion</keyword>
<keyword evidence="2" id="KW-0999">Mitochondrion inner membrane</keyword>
<dbReference type="HOGENOM" id="CLU_2072600_0_0_1"/>
<dbReference type="AlphaFoldDB" id="B0Y6H5"/>
<dbReference type="InterPro" id="IPR039297">
    <property type="entry name" value="COX7a"/>
</dbReference>
<feature type="transmembrane region" description="Helical" evidence="5">
    <location>
        <begin position="42"/>
        <end position="62"/>
    </location>
</feature>
<comment type="subcellular location">
    <subcellularLocation>
        <location evidence="1">Mitochondrion inner membrane</location>
    </subcellularLocation>
</comment>
<sequence>MFRTVPRMAGFVFRENRVPYYQRLFQQHDGKRQWWKTERSKYIMYPYLISVYGLGIATTYAMCRMVLGHKTCGVFLFRQTCWFERKYHDVVYKIGQSINGRVGQSIQMIRRVIPKAWP</sequence>
<keyword evidence="5" id="KW-0812">Transmembrane</keyword>
<dbReference type="OrthoDB" id="5511599at2759"/>
<dbReference type="PhylomeDB" id="B0Y6H5"/>
<keyword evidence="7" id="KW-1185">Reference proteome</keyword>
<name>B0Y6H5_ASPFC</name>
<dbReference type="Proteomes" id="UP000001699">
    <property type="component" value="Unassembled WGS sequence"/>
</dbReference>
<accession>B0Y6H5</accession>
<evidence type="ECO:0000313" key="6">
    <source>
        <dbReference type="EMBL" id="EDP50360.1"/>
    </source>
</evidence>
<evidence type="ECO:0000256" key="2">
    <source>
        <dbReference type="ARBA" id="ARBA00022792"/>
    </source>
</evidence>
<gene>
    <name evidence="6" type="ORF">AFUB_066980</name>
</gene>
<dbReference type="GO" id="GO:0005743">
    <property type="term" value="C:mitochondrial inner membrane"/>
    <property type="evidence" value="ECO:0007669"/>
    <property type="project" value="UniProtKB-SubCell"/>
</dbReference>
<proteinExistence type="predicted"/>
<protein>
    <submittedName>
        <fullName evidence="6">Uncharacterized protein</fullName>
    </submittedName>
</protein>
<dbReference type="VEuPathDB" id="FungiDB:AFUB_066980"/>
<keyword evidence="5" id="KW-1133">Transmembrane helix</keyword>